<dbReference type="InterPro" id="IPR037914">
    <property type="entry name" value="SpoVT-AbrB_sf"/>
</dbReference>
<sequence>MTKHLPAPTRTAKLFQTGRSQAVRLPKEYRFEGDEVIIKRVGDGVLLLPRNNGWKNLLAAVEKFDVQLEREQPETQERDWGEF</sequence>
<protein>
    <submittedName>
        <fullName evidence="4">VapB protein (Antitoxin to VapC)</fullName>
    </submittedName>
</protein>
<dbReference type="Gene3D" id="2.10.260.10">
    <property type="match status" value="1"/>
</dbReference>
<evidence type="ECO:0000256" key="1">
    <source>
        <dbReference type="ARBA" id="ARBA00007924"/>
    </source>
</evidence>
<keyword evidence="5" id="KW-1185">Reference proteome</keyword>
<dbReference type="EMBL" id="MSTI01000164">
    <property type="protein sequence ID" value="OLV15729.1"/>
    <property type="molecule type" value="Genomic_DNA"/>
</dbReference>
<dbReference type="NCBIfam" id="NF040493">
    <property type="entry name" value="TA_anti_VapB"/>
    <property type="match status" value="1"/>
</dbReference>
<reference evidence="4 5" key="1">
    <citation type="submission" date="2017-01" db="EMBL/GenBank/DDBJ databases">
        <title>Genome Analysis of Deinococcus marmoris KOPRI26562.</title>
        <authorList>
            <person name="Kim J.H."/>
            <person name="Oh H.-M."/>
        </authorList>
    </citation>
    <scope>NUCLEOTIDE SEQUENCE [LARGE SCALE GENOMIC DNA]</scope>
    <source>
        <strain evidence="4 5">KOPRI26562</strain>
    </source>
</reference>
<dbReference type="Proteomes" id="UP000186607">
    <property type="component" value="Unassembled WGS sequence"/>
</dbReference>
<dbReference type="AlphaFoldDB" id="A0A1U7NS33"/>
<dbReference type="InterPro" id="IPR007159">
    <property type="entry name" value="SpoVT-AbrB_dom"/>
</dbReference>
<comment type="caution">
    <text evidence="4">The sequence shown here is derived from an EMBL/GenBank/DDBJ whole genome shotgun (WGS) entry which is preliminary data.</text>
</comment>
<name>A0A1U7NS33_9DEIO</name>
<feature type="domain" description="SpoVT-AbrB" evidence="3">
    <location>
        <begin position="12"/>
        <end position="52"/>
    </location>
</feature>
<dbReference type="STRING" id="249408.BOO71_0013807"/>
<proteinExistence type="inferred from homology"/>
<dbReference type="InterPro" id="IPR047976">
    <property type="entry name" value="Anti_VapB2-like"/>
</dbReference>
<dbReference type="PROSITE" id="PS51740">
    <property type="entry name" value="SPOVT_ABRB"/>
    <property type="match status" value="1"/>
</dbReference>
<dbReference type="SUPFAM" id="SSF89447">
    <property type="entry name" value="AbrB/MazE/MraZ-like"/>
    <property type="match status" value="1"/>
</dbReference>
<evidence type="ECO:0000256" key="2">
    <source>
        <dbReference type="PROSITE-ProRule" id="PRU01076"/>
    </source>
</evidence>
<dbReference type="PANTHER" id="PTHR37550">
    <property type="entry name" value="ANTITOXIN VAPB1"/>
    <property type="match status" value="1"/>
</dbReference>
<dbReference type="GO" id="GO:0003677">
    <property type="term" value="F:DNA binding"/>
    <property type="evidence" value="ECO:0007669"/>
    <property type="project" value="UniProtKB-UniRule"/>
</dbReference>
<dbReference type="Pfam" id="PF04014">
    <property type="entry name" value="MazE_antitoxin"/>
    <property type="match status" value="1"/>
</dbReference>
<organism evidence="4 5">
    <name type="scientific">Deinococcus marmoris</name>
    <dbReference type="NCBI Taxonomy" id="249408"/>
    <lineage>
        <taxon>Bacteria</taxon>
        <taxon>Thermotogati</taxon>
        <taxon>Deinococcota</taxon>
        <taxon>Deinococci</taxon>
        <taxon>Deinococcales</taxon>
        <taxon>Deinococcaceae</taxon>
        <taxon>Deinococcus</taxon>
    </lineage>
</organism>
<evidence type="ECO:0000313" key="5">
    <source>
        <dbReference type="Proteomes" id="UP000186607"/>
    </source>
</evidence>
<dbReference type="PANTHER" id="PTHR37550:SF3">
    <property type="entry name" value="ANTITOXIN VAPB1"/>
    <property type="match status" value="1"/>
</dbReference>
<dbReference type="SMART" id="SM00966">
    <property type="entry name" value="SpoVT_AbrB"/>
    <property type="match status" value="1"/>
</dbReference>
<evidence type="ECO:0000313" key="4">
    <source>
        <dbReference type="EMBL" id="OLV15729.1"/>
    </source>
</evidence>
<dbReference type="InterPro" id="IPR051734">
    <property type="entry name" value="VapB_TA_antitoxins"/>
</dbReference>
<accession>A0A1U7NS33</accession>
<gene>
    <name evidence="4" type="ORF">BOO71_0013807</name>
</gene>
<evidence type="ECO:0000259" key="3">
    <source>
        <dbReference type="PROSITE" id="PS51740"/>
    </source>
</evidence>
<dbReference type="OrthoDB" id="9810009at2"/>
<comment type="similarity">
    <text evidence="1">Belongs to the VapB family.</text>
</comment>
<keyword evidence="2" id="KW-0238">DNA-binding</keyword>
<dbReference type="RefSeq" id="WP_075836722.1">
    <property type="nucleotide sequence ID" value="NZ_MSTI01000164.1"/>
</dbReference>